<accession>A0A8G0KQM4</accession>
<evidence type="ECO:0000313" key="1">
    <source>
        <dbReference type="EMBL" id="QYS88301.1"/>
    </source>
</evidence>
<gene>
    <name evidence="1" type="ORF">JJC05_11155</name>
</gene>
<name>A0A8G0KQM4_9FLAO</name>
<reference evidence="1" key="1">
    <citation type="submission" date="2020-12" db="EMBL/GenBank/DDBJ databases">
        <title>Genome sequencing of genetic groups of Flavobacterium columnare.</title>
        <authorList>
            <person name="Waldbieser G.C."/>
            <person name="Griffin M.J."/>
            <person name="LaFrentz B.R."/>
        </authorList>
    </citation>
    <scope>NUCLEOTIDE SEQUENCE</scope>
    <source>
        <strain evidence="1">90-106</strain>
    </source>
</reference>
<organism evidence="1">
    <name type="scientific">Flavobacterium columnare</name>
    <dbReference type="NCBI Taxonomy" id="996"/>
    <lineage>
        <taxon>Bacteria</taxon>
        <taxon>Pseudomonadati</taxon>
        <taxon>Bacteroidota</taxon>
        <taxon>Flavobacteriia</taxon>
        <taxon>Flavobacteriales</taxon>
        <taxon>Flavobacteriaceae</taxon>
        <taxon>Flavobacterium</taxon>
    </lineage>
</organism>
<dbReference type="KEGG" id="fdv:JJC05_11155"/>
<dbReference type="EMBL" id="CP067378">
    <property type="protein sequence ID" value="QYS88301.1"/>
    <property type="molecule type" value="Genomic_DNA"/>
</dbReference>
<dbReference type="Proteomes" id="UP000824721">
    <property type="component" value="Chromosome"/>
</dbReference>
<proteinExistence type="predicted"/>
<dbReference type="AlphaFoldDB" id="A0A8G0KQM4"/>
<protein>
    <submittedName>
        <fullName evidence="1">Uncharacterized protein</fullName>
    </submittedName>
</protein>
<sequence length="60" mass="6986">MKNLETESALVDLAFLRKSPTATNTIFESTEFNHNSNKDFIERASLLPGSVHYWFRRKLL</sequence>